<name>A0A1S8A4T2_ROSNE</name>
<dbReference type="AlphaFoldDB" id="A0A1S8A4T2"/>
<gene>
    <name evidence="3" type="ORF">SAMD00023353_0104820</name>
</gene>
<proteinExistence type="predicted"/>
<dbReference type="GO" id="GO:0003743">
    <property type="term" value="F:translation initiation factor activity"/>
    <property type="evidence" value="ECO:0007669"/>
    <property type="project" value="UniProtKB-KW"/>
</dbReference>
<dbReference type="Pfam" id="PF20645">
    <property type="entry name" value="Rrn7_cyclin_C"/>
    <property type="match status" value="1"/>
</dbReference>
<sequence length="249" mass="28632">MDNPETFLASLVLVSTKLAYSLDNVERPPINQHDPRRMQVDWKAWQRITTEKPTGQSANLRRGEEYKVTADDALTLDKTKLDDYMDWFEKMWLHEGEPKTTERVRNLFGQTRGSSIPEEPQTLEQNHEDQLKKRYKRLARSVRPVSQAMESSEDEKSQPRNLCPIWRSEADLPDAAKVLYNKMAELTAIPLTGLIRGAKQVERQLELWCIRKTKEDGKGKGKGKGKSKGKEWAAEVEVEVGDDTSEDYL</sequence>
<evidence type="ECO:0000313" key="3">
    <source>
        <dbReference type="EMBL" id="GAW25114.1"/>
    </source>
</evidence>
<dbReference type="OMA" id="LELWCIR"/>
<dbReference type="InterPro" id="IPR048538">
    <property type="entry name" value="Rrn7_cyclin_C"/>
</dbReference>
<protein>
    <submittedName>
        <fullName evidence="3">Putative RNA polymerase I specific transcription initiation factor Rrn7</fullName>
    </submittedName>
</protein>
<feature type="domain" description="Rrn7/TAF1B C-terminal cyclin" evidence="2">
    <location>
        <begin position="2"/>
        <end position="92"/>
    </location>
</feature>
<reference evidence="3" key="1">
    <citation type="submission" date="2016-03" db="EMBL/GenBank/DDBJ databases">
        <title>Draft genome sequence of Rosellinia necatrix.</title>
        <authorList>
            <person name="Kanematsu S."/>
        </authorList>
    </citation>
    <scope>NUCLEOTIDE SEQUENCE [LARGE SCALE GENOMIC DNA]</scope>
    <source>
        <strain evidence="3">W97</strain>
    </source>
</reference>
<keyword evidence="3" id="KW-0396">Initiation factor</keyword>
<feature type="region of interest" description="Disordered" evidence="1">
    <location>
        <begin position="215"/>
        <end position="249"/>
    </location>
</feature>
<evidence type="ECO:0000259" key="2">
    <source>
        <dbReference type="Pfam" id="PF20645"/>
    </source>
</evidence>
<dbReference type="Proteomes" id="UP000054516">
    <property type="component" value="Unassembled WGS sequence"/>
</dbReference>
<evidence type="ECO:0000313" key="4">
    <source>
        <dbReference type="Proteomes" id="UP000054516"/>
    </source>
</evidence>
<evidence type="ECO:0000256" key="1">
    <source>
        <dbReference type="SAM" id="MobiDB-lite"/>
    </source>
</evidence>
<keyword evidence="4" id="KW-1185">Reference proteome</keyword>
<dbReference type="EMBL" id="DF977446">
    <property type="protein sequence ID" value="GAW25114.1"/>
    <property type="molecule type" value="Genomic_DNA"/>
</dbReference>
<keyword evidence="3" id="KW-0648">Protein biosynthesis</keyword>
<accession>A0A1S8A4T2</accession>
<organism evidence="3">
    <name type="scientific">Rosellinia necatrix</name>
    <name type="common">White root-rot fungus</name>
    <dbReference type="NCBI Taxonomy" id="77044"/>
    <lineage>
        <taxon>Eukaryota</taxon>
        <taxon>Fungi</taxon>
        <taxon>Dikarya</taxon>
        <taxon>Ascomycota</taxon>
        <taxon>Pezizomycotina</taxon>
        <taxon>Sordariomycetes</taxon>
        <taxon>Xylariomycetidae</taxon>
        <taxon>Xylariales</taxon>
        <taxon>Xylariaceae</taxon>
        <taxon>Rosellinia</taxon>
    </lineage>
</organism>
<dbReference type="STRING" id="77044.A0A1S8A4T2"/>
<dbReference type="OrthoDB" id="428577at2759"/>
<feature type="region of interest" description="Disordered" evidence="1">
    <location>
        <begin position="142"/>
        <end position="162"/>
    </location>
</feature>
<feature type="compositionally biased region" description="Acidic residues" evidence="1">
    <location>
        <begin position="234"/>
        <end position="249"/>
    </location>
</feature>